<dbReference type="CDD" id="cd04164">
    <property type="entry name" value="trmE"/>
    <property type="match status" value="1"/>
</dbReference>
<proteinExistence type="inferred from homology"/>
<feature type="binding site" evidence="7">
    <location>
        <position position="228"/>
    </location>
    <ligand>
        <name>Mg(2+)</name>
        <dbReference type="ChEBI" id="CHEBI:18420"/>
    </ligand>
</feature>
<feature type="binding site" evidence="7">
    <location>
        <begin position="268"/>
        <end position="271"/>
    </location>
    <ligand>
        <name>GTP</name>
        <dbReference type="ChEBI" id="CHEBI:37565"/>
    </ligand>
</feature>
<dbReference type="RefSeq" id="WP_227307522.1">
    <property type="nucleotide sequence ID" value="NZ_JAESVA010000003.1"/>
</dbReference>
<dbReference type="AlphaFoldDB" id="A0A964E3P7"/>
<dbReference type="Pfam" id="PF10396">
    <property type="entry name" value="TrmE_N"/>
    <property type="match status" value="1"/>
</dbReference>
<dbReference type="NCBIfam" id="NF003661">
    <property type="entry name" value="PRK05291.1-3"/>
    <property type="match status" value="1"/>
</dbReference>
<dbReference type="InterPro" id="IPR027368">
    <property type="entry name" value="MnmE_dom2"/>
</dbReference>
<keyword evidence="3 7" id="KW-0547">Nucleotide-binding</keyword>
<evidence type="ECO:0000256" key="2">
    <source>
        <dbReference type="ARBA" id="ARBA00022694"/>
    </source>
</evidence>
<dbReference type="GO" id="GO:0046872">
    <property type="term" value="F:metal ion binding"/>
    <property type="evidence" value="ECO:0007669"/>
    <property type="project" value="UniProtKB-KW"/>
</dbReference>
<evidence type="ECO:0000256" key="8">
    <source>
        <dbReference type="RuleBase" id="RU003313"/>
    </source>
</evidence>
<keyword evidence="5 7" id="KW-0630">Potassium</keyword>
<dbReference type="Gene3D" id="3.40.50.300">
    <property type="entry name" value="P-loop containing nucleotide triphosphate hydrolases"/>
    <property type="match status" value="1"/>
</dbReference>
<evidence type="ECO:0000256" key="6">
    <source>
        <dbReference type="ARBA" id="ARBA00023134"/>
    </source>
</evidence>
<feature type="binding site" evidence="7">
    <location>
        <position position="245"/>
    </location>
    <ligand>
        <name>K(+)</name>
        <dbReference type="ChEBI" id="CHEBI:29103"/>
    </ligand>
</feature>
<accession>A0A964E3P7</accession>
<keyword evidence="7" id="KW-0460">Magnesium</keyword>
<evidence type="ECO:0000313" key="11">
    <source>
        <dbReference type="Proteomes" id="UP000721844"/>
    </source>
</evidence>
<comment type="function">
    <text evidence="7">Exhibits a very high intrinsic GTPase hydrolysis rate. Involved in the addition of a carboxymethylaminomethyl (cmnm) group at the wobble position (U34) of certain tRNAs, forming tRNA-cmnm(5)s(2)U34.</text>
</comment>
<dbReference type="EMBL" id="JAESVA010000003">
    <property type="protein sequence ID" value="MCB8880875.1"/>
    <property type="molecule type" value="Genomic_DNA"/>
</dbReference>
<feature type="binding site" evidence="7">
    <location>
        <position position="118"/>
    </location>
    <ligand>
        <name>(6S)-5-formyl-5,6,7,8-tetrahydrofolate</name>
        <dbReference type="ChEBI" id="CHEBI:57457"/>
    </ligand>
</feature>
<evidence type="ECO:0000256" key="3">
    <source>
        <dbReference type="ARBA" id="ARBA00022741"/>
    </source>
</evidence>
<dbReference type="GO" id="GO:0005525">
    <property type="term" value="F:GTP binding"/>
    <property type="evidence" value="ECO:0007669"/>
    <property type="project" value="UniProtKB-UniRule"/>
</dbReference>
<sequence>MDEDTIFAPMTALGRAAISTLRLSGPATGPAVLALAGRCPQPRKASLRRLRDAAGDVLDEAVVIWSPAPHSYTGEDVAELHLHGGRAVLDGVVEALMALGLRMAEPGEFSRRAFLNGRMDLVQAEAIGDLVAAETAGQRRQALRQMEGALGRVYEDWSDRVAGTLAHQEALIDFPDEALPPEVEAILTGEITRLTQEIGAHLNDGQRGEKMRDGLVFVIQGAPNAGKSTLMNALAGRDVAIVSPIAGTTRDALEVHLVLGDAPVTLIDTAGLRETEDPVEAEGVRRARARASQADLVLSLVSVEASDTAPTVRDAAGQVPTLVIATKADLGPIPPGTDLAVSVIDGTGMPALHERLHAFARTATAQSGPPPLTRQRHRAHLQQAHRHLCLAIAEPEPELRAEEMRLALSALGGITGKIGVEALLDRIFADFCIGK</sequence>
<dbReference type="Gene3D" id="1.20.120.430">
    <property type="entry name" value="tRNA modification GTPase MnmE domain 2"/>
    <property type="match status" value="1"/>
</dbReference>
<feature type="binding site" evidence="7">
    <location>
        <position position="224"/>
    </location>
    <ligand>
        <name>K(+)</name>
        <dbReference type="ChEBI" id="CHEBI:29103"/>
    </ligand>
</feature>
<feature type="binding site" evidence="7">
    <location>
        <begin position="243"/>
        <end position="249"/>
    </location>
    <ligand>
        <name>GTP</name>
        <dbReference type="ChEBI" id="CHEBI:37565"/>
    </ligand>
</feature>
<keyword evidence="6 7" id="KW-0342">GTP-binding</keyword>
<dbReference type="InterPro" id="IPR027266">
    <property type="entry name" value="TrmE/GcvT-like"/>
</dbReference>
<dbReference type="NCBIfam" id="TIGR00450">
    <property type="entry name" value="mnmE_trmE_thdF"/>
    <property type="match status" value="1"/>
</dbReference>
<dbReference type="Pfam" id="PF01926">
    <property type="entry name" value="MMR_HSR1"/>
    <property type="match status" value="1"/>
</dbReference>
<feature type="binding site" evidence="7">
    <location>
        <position position="248"/>
    </location>
    <ligand>
        <name>K(+)</name>
        <dbReference type="ChEBI" id="CHEBI:29103"/>
    </ligand>
</feature>
<keyword evidence="11" id="KW-1185">Reference proteome</keyword>
<comment type="subcellular location">
    <subcellularLocation>
        <location evidence="7">Cytoplasm</location>
    </subcellularLocation>
</comment>
<dbReference type="InterPro" id="IPR027417">
    <property type="entry name" value="P-loop_NTPase"/>
</dbReference>
<dbReference type="NCBIfam" id="TIGR00231">
    <property type="entry name" value="small_GTP"/>
    <property type="match status" value="1"/>
</dbReference>
<dbReference type="InterPro" id="IPR018948">
    <property type="entry name" value="GTP-bd_TrmE_N"/>
</dbReference>
<dbReference type="InterPro" id="IPR006073">
    <property type="entry name" value="GTP-bd"/>
</dbReference>
<keyword evidence="7" id="KW-0963">Cytoplasm</keyword>
<dbReference type="InterPro" id="IPR031168">
    <property type="entry name" value="G_TrmE"/>
</dbReference>
<dbReference type="GO" id="GO:0005737">
    <property type="term" value="C:cytoplasm"/>
    <property type="evidence" value="ECO:0007669"/>
    <property type="project" value="UniProtKB-SubCell"/>
</dbReference>
<dbReference type="Proteomes" id="UP000721844">
    <property type="component" value="Unassembled WGS sequence"/>
</dbReference>
<gene>
    <name evidence="7 10" type="primary">mnmE</name>
    <name evidence="7" type="synonym">trmE</name>
    <name evidence="10" type="ORF">ACELLULO517_11570</name>
</gene>
<feature type="binding site" evidence="7">
    <location>
        <position position="79"/>
    </location>
    <ligand>
        <name>(6S)-5-formyl-5,6,7,8-tetrahydrofolate</name>
        <dbReference type="ChEBI" id="CHEBI:57457"/>
    </ligand>
</feature>
<dbReference type="SUPFAM" id="SSF116878">
    <property type="entry name" value="TrmE connector domain"/>
    <property type="match status" value="1"/>
</dbReference>
<comment type="similarity">
    <text evidence="1 7 8">Belongs to the TRAFAC class TrmE-Era-EngA-EngB-Septin-like GTPase superfamily. TrmE GTPase family.</text>
</comment>
<feature type="binding site" evidence="7">
    <location>
        <position position="22"/>
    </location>
    <ligand>
        <name>(6S)-5-formyl-5,6,7,8-tetrahydrofolate</name>
        <dbReference type="ChEBI" id="CHEBI:57457"/>
    </ligand>
</feature>
<feature type="binding site" evidence="7">
    <location>
        <position position="249"/>
    </location>
    <ligand>
        <name>Mg(2+)</name>
        <dbReference type="ChEBI" id="CHEBI:18420"/>
    </ligand>
</feature>
<dbReference type="SUPFAM" id="SSF52540">
    <property type="entry name" value="P-loop containing nucleoside triphosphate hydrolases"/>
    <property type="match status" value="1"/>
</dbReference>
<keyword evidence="2 7" id="KW-0819">tRNA processing</keyword>
<dbReference type="PROSITE" id="PS51709">
    <property type="entry name" value="G_TRME"/>
    <property type="match status" value="1"/>
</dbReference>
<dbReference type="HAMAP" id="MF_00379">
    <property type="entry name" value="GTPase_MnmE"/>
    <property type="match status" value="1"/>
</dbReference>
<comment type="cofactor">
    <cofactor evidence="7">
        <name>K(+)</name>
        <dbReference type="ChEBI" id="CHEBI:29103"/>
    </cofactor>
    <text evidence="7">Binds 1 potassium ion per subunit.</text>
</comment>
<dbReference type="InterPro" id="IPR004520">
    <property type="entry name" value="GTPase_MnmE"/>
</dbReference>
<dbReference type="Pfam" id="PF12631">
    <property type="entry name" value="MnmE_helical"/>
    <property type="match status" value="1"/>
</dbReference>
<evidence type="ECO:0000256" key="7">
    <source>
        <dbReference type="HAMAP-Rule" id="MF_00379"/>
    </source>
</evidence>
<dbReference type="CDD" id="cd14858">
    <property type="entry name" value="TrmE_N"/>
    <property type="match status" value="1"/>
</dbReference>
<feature type="domain" description="TrmE-type G" evidence="9">
    <location>
        <begin position="214"/>
        <end position="361"/>
    </location>
</feature>
<keyword evidence="4 7" id="KW-0378">Hydrolase</keyword>
<dbReference type="PANTHER" id="PTHR42714:SF2">
    <property type="entry name" value="TRNA MODIFICATION GTPASE GTPBP3, MITOCHONDRIAL"/>
    <property type="match status" value="1"/>
</dbReference>
<feature type="binding site" evidence="7">
    <location>
        <begin position="224"/>
        <end position="229"/>
    </location>
    <ligand>
        <name>GTP</name>
        <dbReference type="ChEBI" id="CHEBI:37565"/>
    </ligand>
</feature>
<organism evidence="10 11">
    <name type="scientific">Acidisoma cellulosilyticum</name>
    <dbReference type="NCBI Taxonomy" id="2802395"/>
    <lineage>
        <taxon>Bacteria</taxon>
        <taxon>Pseudomonadati</taxon>
        <taxon>Pseudomonadota</taxon>
        <taxon>Alphaproteobacteria</taxon>
        <taxon>Acetobacterales</taxon>
        <taxon>Acidocellaceae</taxon>
        <taxon>Acidisoma</taxon>
    </lineage>
</organism>
<comment type="caution">
    <text evidence="10">The sequence shown here is derived from an EMBL/GenBank/DDBJ whole genome shotgun (WGS) entry which is preliminary data.</text>
</comment>
<reference evidence="10 11" key="1">
    <citation type="journal article" date="2021" name="Microorganisms">
        <title>Acidisoma silvae sp. nov. and Acidisomacellulosilytica sp. nov., Two Acidophilic Bacteria Isolated from Decaying Wood, Hydrolyzing Cellulose and Producing Poly-3-hydroxybutyrate.</title>
        <authorList>
            <person name="Mieszkin S."/>
            <person name="Pouder E."/>
            <person name="Uroz S."/>
            <person name="Simon-Colin C."/>
            <person name="Alain K."/>
        </authorList>
    </citation>
    <scope>NUCLEOTIDE SEQUENCE [LARGE SCALE GENOMIC DNA]</scope>
    <source>
        <strain evidence="10 11">HW T5.17</strain>
    </source>
</reference>
<name>A0A964E3P7_9PROT</name>
<comment type="subunit">
    <text evidence="7">Homodimer. Heterotetramer of two MnmE and two MnmG subunits.</text>
</comment>
<dbReference type="GO" id="GO:0030488">
    <property type="term" value="P:tRNA methylation"/>
    <property type="evidence" value="ECO:0007669"/>
    <property type="project" value="TreeGrafter"/>
</dbReference>
<keyword evidence="7" id="KW-0479">Metal-binding</keyword>
<dbReference type="GO" id="GO:0002098">
    <property type="term" value="P:tRNA wobble uridine modification"/>
    <property type="evidence" value="ECO:0007669"/>
    <property type="project" value="TreeGrafter"/>
</dbReference>
<feature type="binding site" evidence="7">
    <location>
        <position position="243"/>
    </location>
    <ligand>
        <name>K(+)</name>
        <dbReference type="ChEBI" id="CHEBI:29103"/>
    </ligand>
</feature>
<dbReference type="InterPro" id="IPR005225">
    <property type="entry name" value="Small_GTP-bd"/>
</dbReference>
<dbReference type="EC" id="3.6.-.-" evidence="7"/>
<evidence type="ECO:0000256" key="5">
    <source>
        <dbReference type="ARBA" id="ARBA00022958"/>
    </source>
</evidence>
<evidence type="ECO:0000256" key="1">
    <source>
        <dbReference type="ARBA" id="ARBA00011043"/>
    </source>
</evidence>
<evidence type="ECO:0000256" key="4">
    <source>
        <dbReference type="ARBA" id="ARBA00022801"/>
    </source>
</evidence>
<dbReference type="Gene3D" id="3.30.1360.120">
    <property type="entry name" value="Probable tRNA modification gtpase trme, domain 1"/>
    <property type="match status" value="1"/>
</dbReference>
<dbReference type="GO" id="GO:0003924">
    <property type="term" value="F:GTPase activity"/>
    <property type="evidence" value="ECO:0007669"/>
    <property type="project" value="UniProtKB-UniRule"/>
</dbReference>
<comment type="caution">
    <text evidence="7">Lacks conserved residue(s) required for the propagation of feature annotation.</text>
</comment>
<dbReference type="FunFam" id="3.30.1360.120:FF:000007">
    <property type="entry name" value="tRNA modification GTPase GTPBP3, mitochondrial"/>
    <property type="match status" value="1"/>
</dbReference>
<evidence type="ECO:0000259" key="9">
    <source>
        <dbReference type="PROSITE" id="PS51709"/>
    </source>
</evidence>
<protein>
    <recommendedName>
        <fullName evidence="7">tRNA modification GTPase MnmE</fullName>
        <ecNumber evidence="7">3.6.-.-</ecNumber>
    </recommendedName>
</protein>
<dbReference type="PANTHER" id="PTHR42714">
    <property type="entry name" value="TRNA MODIFICATION GTPASE GTPBP3"/>
    <property type="match status" value="1"/>
</dbReference>
<dbReference type="InterPro" id="IPR025867">
    <property type="entry name" value="MnmE_helical"/>
</dbReference>
<evidence type="ECO:0000313" key="10">
    <source>
        <dbReference type="EMBL" id="MCB8880875.1"/>
    </source>
</evidence>
<feature type="binding site" evidence="7">
    <location>
        <position position="435"/>
    </location>
    <ligand>
        <name>(6S)-5-formyl-5,6,7,8-tetrahydrofolate</name>
        <dbReference type="ChEBI" id="CHEBI:57457"/>
    </ligand>
</feature>